<feature type="signal peptide" evidence="1">
    <location>
        <begin position="1"/>
        <end position="25"/>
    </location>
</feature>
<sequence>MARPSLLSLAVLSSVALLGTGAALAQPDPVTARKEGLKRMQGHLEAINPVATAGGNVREMVPRTEDMVAFFSTFPSYFPPGSDNNGSKALPSVWAERPGFEAAAANAVTAAGALRTAAASGDAAATAQAARAMGGACGACHRNYRGR</sequence>
<organism evidence="2 3">
    <name type="scientific">Muricoccus vinaceus</name>
    <dbReference type="NCBI Taxonomy" id="424704"/>
    <lineage>
        <taxon>Bacteria</taxon>
        <taxon>Pseudomonadati</taxon>
        <taxon>Pseudomonadota</taxon>
        <taxon>Alphaproteobacteria</taxon>
        <taxon>Acetobacterales</taxon>
        <taxon>Roseomonadaceae</taxon>
        <taxon>Muricoccus</taxon>
    </lineage>
</organism>
<evidence type="ECO:0000313" key="3">
    <source>
        <dbReference type="Proteomes" id="UP001589789"/>
    </source>
</evidence>
<keyword evidence="3" id="KW-1185">Reference proteome</keyword>
<reference evidence="2 3" key="1">
    <citation type="submission" date="2024-09" db="EMBL/GenBank/DDBJ databases">
        <authorList>
            <person name="Sun Q."/>
            <person name="Mori K."/>
        </authorList>
    </citation>
    <scope>NUCLEOTIDE SEQUENCE [LARGE SCALE GENOMIC DNA]</scope>
    <source>
        <strain evidence="2 3">CCM 7468</strain>
    </source>
</reference>
<dbReference type="InterPro" id="IPR015984">
    <property type="entry name" value="Cyt_c_prime_subgr"/>
</dbReference>
<dbReference type="Gene3D" id="1.20.120.10">
    <property type="entry name" value="Cytochrome c/b562"/>
    <property type="match status" value="1"/>
</dbReference>
<name>A0ABV6IMJ5_9PROT</name>
<dbReference type="InterPro" id="IPR010980">
    <property type="entry name" value="Cyt_c/b562"/>
</dbReference>
<proteinExistence type="predicted"/>
<dbReference type="PROSITE" id="PS51009">
    <property type="entry name" value="CYTCII"/>
    <property type="match status" value="1"/>
</dbReference>
<gene>
    <name evidence="2" type="ORF">ACFFIC_04615</name>
</gene>
<dbReference type="Proteomes" id="UP001589789">
    <property type="component" value="Unassembled WGS sequence"/>
</dbReference>
<dbReference type="PRINTS" id="PR00608">
    <property type="entry name" value="CYTCHROMECII"/>
</dbReference>
<comment type="caution">
    <text evidence="2">The sequence shown here is derived from an EMBL/GenBank/DDBJ whole genome shotgun (WGS) entry which is preliminary data.</text>
</comment>
<protein>
    <submittedName>
        <fullName evidence="2">Cytochrome c</fullName>
    </submittedName>
</protein>
<accession>A0ABV6IMJ5</accession>
<dbReference type="InterPro" id="IPR002321">
    <property type="entry name" value="Cyt_c_II"/>
</dbReference>
<dbReference type="RefSeq" id="WP_377048968.1">
    <property type="nucleotide sequence ID" value="NZ_JBHLVZ010000002.1"/>
</dbReference>
<dbReference type="EMBL" id="JBHLVZ010000002">
    <property type="protein sequence ID" value="MFC0384833.1"/>
    <property type="molecule type" value="Genomic_DNA"/>
</dbReference>
<dbReference type="Pfam" id="PF01322">
    <property type="entry name" value="Cytochrom_C_2"/>
    <property type="match status" value="1"/>
</dbReference>
<evidence type="ECO:0000313" key="2">
    <source>
        <dbReference type="EMBL" id="MFC0384833.1"/>
    </source>
</evidence>
<evidence type="ECO:0000256" key="1">
    <source>
        <dbReference type="SAM" id="SignalP"/>
    </source>
</evidence>
<feature type="chain" id="PRO_5045455203" evidence="1">
    <location>
        <begin position="26"/>
        <end position="147"/>
    </location>
</feature>
<dbReference type="SUPFAM" id="SSF47175">
    <property type="entry name" value="Cytochromes"/>
    <property type="match status" value="1"/>
</dbReference>
<keyword evidence="1" id="KW-0732">Signal</keyword>